<feature type="compositionally biased region" description="Basic and acidic residues" evidence="1">
    <location>
        <begin position="81"/>
        <end position="90"/>
    </location>
</feature>
<feature type="region of interest" description="Disordered" evidence="1">
    <location>
        <begin position="434"/>
        <end position="502"/>
    </location>
</feature>
<evidence type="ECO:0000313" key="2">
    <source>
        <dbReference type="EMBL" id="RVE58778.1"/>
    </source>
</evidence>
<feature type="region of interest" description="Disordered" evidence="1">
    <location>
        <begin position="1"/>
        <end position="27"/>
    </location>
</feature>
<feature type="compositionally biased region" description="Polar residues" evidence="1">
    <location>
        <begin position="64"/>
        <end position="75"/>
    </location>
</feature>
<dbReference type="GO" id="GO:0001725">
    <property type="term" value="C:stress fiber"/>
    <property type="evidence" value="ECO:0007669"/>
    <property type="project" value="TreeGrafter"/>
</dbReference>
<gene>
    <name evidence="2" type="ORF">OJAV_G00197350</name>
</gene>
<sequence length="1505" mass="167818">MDWKNDLRRTQSMRSISSSTWTDTGLRDKMASVSELVARYQTSVSSSSGAKATSRHSTPGATKPESTPSPQPSRETSLEFLLRRNEERKQSGAQPSLTRSKSVGSLQNSSGSIEALKAVFEPKGAAKTKARSSFPPASATPNGMAEMPVVMNGEAEDTLSPAEGKKLLTENHIKYEHHENQKVGSQIQAEKRRTVGGIDFEKMAASQAEEKRKLFAEQRDNAVVHSKDVVSVSVRAISALYMSKVATQDSARKLSKPEQQQAFSSGKKTKLTKMEEDSHHTEVEDLPGTSSQPLVPSQLSRETLYKQRQKCELRRLLKHTHPELTMLDDFVDEELAEVWSSEEVAAGETGYEGEVLSRRLIFENRTLGDNALPSTLKIQTAQEEVERYDLNKTILEPQTERILEDNTLFNANLGLKKDSEEELKRIDVQAARRIFENQSQSTSRPNQDGSQGKVSMFGDEGSILEKQNKPSERKEKEHSGDKSSTNNVEEQLQVSRNEGVAQTSGLYSSEVVCSGETLTEEESLSDSGGHGKTIKTSAALFLNNPFISGNVEQEKSFDSESQNHQSVRAEDGLTVNVKNRTSLFESMPFDKIRHQNREEVETRVENIKETLSFLYHVKAIHSSGAIIEVNETMKAKRAQFLLSDSGPKIDYDDVTEGGAQNLILQLLPRTNLKPQITYLKENSEGRMQAVAVDVPHHQHQFSANRDTEFKTANVLQLVEDILNQDNSLRKGLIIQEDASNFTEVILYSLYKYFDEQDVKSYSPPQTSDKETVETIDASLKGQQICAELDMHGVKGNVKLFKDCIEKGDFEYLKTLQAGSDVQEEECSENQKLAGHEGDQADESNTEWVPVDIERLKSMFSKDKTNIQDAQISSAHVSNGSFAKSQSTENNRREVSCLEVKKECGSLTQEDTFCSVVPQLGEQVDINHAALTAELDTAHQVSTLQNAIHDLQQATIEAKLLYQSLQETQKIPLEGFSDKADVEPLGYLPQDEGQKVESCTEVVSHEFLAASKIIPQQDEVTETDRKDQKSEKGQMCDARNKKDQDDDMILKQEDQAGMTSVSTSQVSPAMDEEQEAVLQGKMQAALESLERSNINVTRGDFRAAMIYRNSHKPSQGNPQKLENEEVVTDSKSAQAPLKQEALIEIKKGEQEMEVKQEGKVEMREKAEQIQSEEDCRERLDEIVRGNITAAMEIFDNLQKQEQLQSILSRVEEIEKDTSEVDVRALRRAFESVPDWVVRPDKRKEKNREAENKDKRPAVPREKTDSSSSMAHVYGDLERASAEIMNLKEQTIARLLDIEDAIRKALYSVSTLKSDSDIASLSFLLKESFGQKASPAGRMGSHGANESYNTREIPVATETSSGSNQQSPPSTPSPIAIQSQETRLCPTCQQNSKEEKFRTTKTLICNSPAQDRRINSSKNGKNPDSPTSNREVSVLEVQTDCDGNGLASNSNHEKTGNHFYSSKTVMATQPEPIKSTSQEVFSPSTHQVSTYPEVQLPINQISTFKHK</sequence>
<dbReference type="GO" id="GO:0007015">
    <property type="term" value="P:actin filament organization"/>
    <property type="evidence" value="ECO:0007669"/>
    <property type="project" value="TreeGrafter"/>
</dbReference>
<evidence type="ECO:0000256" key="1">
    <source>
        <dbReference type="SAM" id="MobiDB-lite"/>
    </source>
</evidence>
<evidence type="ECO:0000313" key="3">
    <source>
        <dbReference type="Proteomes" id="UP000283210"/>
    </source>
</evidence>
<dbReference type="GO" id="GO:0005925">
    <property type="term" value="C:focal adhesion"/>
    <property type="evidence" value="ECO:0007669"/>
    <property type="project" value="TreeGrafter"/>
</dbReference>
<feature type="compositionally biased region" description="Basic and acidic residues" evidence="1">
    <location>
        <begin position="1239"/>
        <end position="1263"/>
    </location>
</feature>
<feature type="compositionally biased region" description="Basic and acidic residues" evidence="1">
    <location>
        <begin position="466"/>
        <end position="481"/>
    </location>
</feature>
<feature type="compositionally biased region" description="Polar residues" evidence="1">
    <location>
        <begin position="482"/>
        <end position="502"/>
    </location>
</feature>
<organism evidence="2 3">
    <name type="scientific">Oryzias javanicus</name>
    <name type="common">Javanese ricefish</name>
    <name type="synonym">Aplocheilus javanicus</name>
    <dbReference type="NCBI Taxonomy" id="123683"/>
    <lineage>
        <taxon>Eukaryota</taxon>
        <taxon>Metazoa</taxon>
        <taxon>Chordata</taxon>
        <taxon>Craniata</taxon>
        <taxon>Vertebrata</taxon>
        <taxon>Euteleostomi</taxon>
        <taxon>Actinopterygii</taxon>
        <taxon>Neopterygii</taxon>
        <taxon>Teleostei</taxon>
        <taxon>Neoteleostei</taxon>
        <taxon>Acanthomorphata</taxon>
        <taxon>Ovalentaria</taxon>
        <taxon>Atherinomorphae</taxon>
        <taxon>Beloniformes</taxon>
        <taxon>Adrianichthyidae</taxon>
        <taxon>Oryziinae</taxon>
        <taxon>Oryzias</taxon>
    </lineage>
</organism>
<feature type="region of interest" description="Disordered" evidence="1">
    <location>
        <begin position="1463"/>
        <end position="1486"/>
    </location>
</feature>
<reference evidence="2 3" key="1">
    <citation type="submission" date="2018-11" db="EMBL/GenBank/DDBJ databases">
        <authorList>
            <person name="Lopez-Roques C."/>
            <person name="Donnadieu C."/>
            <person name="Bouchez O."/>
            <person name="Klopp C."/>
            <person name="Cabau C."/>
            <person name="Zahm M."/>
        </authorList>
    </citation>
    <scope>NUCLEOTIDE SEQUENCE [LARGE SCALE GENOMIC DNA]</scope>
    <source>
        <strain evidence="2">RS831</strain>
        <tissue evidence="2">Whole body</tissue>
    </source>
</reference>
<name>A0A437C861_ORYJA</name>
<dbReference type="PANTHER" id="PTHR22591:SF2">
    <property type="entry name" value="XIN ACTIN-BINDING REPEAT-CONTAINING PROTEIN 1"/>
    <property type="match status" value="1"/>
</dbReference>
<feature type="compositionally biased region" description="Polar residues" evidence="1">
    <location>
        <begin position="1056"/>
        <end position="1066"/>
    </location>
</feature>
<protein>
    <recommendedName>
        <fullName evidence="4">Xin actin-binding repeat-containing protein 1-like</fullName>
    </recommendedName>
</protein>
<feature type="region of interest" description="Disordered" evidence="1">
    <location>
        <begin position="1013"/>
        <end position="1067"/>
    </location>
</feature>
<feature type="compositionally biased region" description="Low complexity" evidence="1">
    <location>
        <begin position="43"/>
        <end position="57"/>
    </location>
</feature>
<reference evidence="2 3" key="2">
    <citation type="submission" date="2019-01" db="EMBL/GenBank/DDBJ databases">
        <title>A chromosome length genome reference of the Java medaka (oryzias javanicus).</title>
        <authorList>
            <person name="Herpin A."/>
            <person name="Takehana Y."/>
            <person name="Naruse K."/>
            <person name="Ansai S."/>
            <person name="Kawaguchi M."/>
        </authorList>
    </citation>
    <scope>NUCLEOTIDE SEQUENCE [LARGE SCALE GENOMIC DNA]</scope>
    <source>
        <strain evidence="2">RS831</strain>
        <tissue evidence="2">Whole body</tissue>
    </source>
</reference>
<keyword evidence="3" id="KW-1185">Reference proteome</keyword>
<dbReference type="OrthoDB" id="6129702at2759"/>
<feature type="compositionally biased region" description="Basic and acidic residues" evidence="1">
    <location>
        <begin position="1021"/>
        <end position="1053"/>
    </location>
</feature>
<feature type="compositionally biased region" description="Polar residues" evidence="1">
    <location>
        <begin position="288"/>
        <end position="297"/>
    </location>
</feature>
<feature type="compositionally biased region" description="Low complexity" evidence="1">
    <location>
        <begin position="1358"/>
        <end position="1374"/>
    </location>
</feature>
<feature type="compositionally biased region" description="Polar residues" evidence="1">
    <location>
        <begin position="436"/>
        <end position="453"/>
    </location>
</feature>
<feature type="region of interest" description="Disordered" evidence="1">
    <location>
        <begin position="1239"/>
        <end position="1271"/>
    </location>
</feature>
<dbReference type="PANTHER" id="PTHR22591">
    <property type="entry name" value="XIN"/>
    <property type="match status" value="1"/>
</dbReference>
<feature type="compositionally biased region" description="Polar residues" evidence="1">
    <location>
        <begin position="1414"/>
        <end position="1429"/>
    </location>
</feature>
<feature type="compositionally biased region" description="Polar residues" evidence="1">
    <location>
        <begin position="10"/>
        <end position="23"/>
    </location>
</feature>
<feature type="region of interest" description="Disordered" evidence="1">
    <location>
        <begin position="248"/>
        <end position="297"/>
    </location>
</feature>
<feature type="compositionally biased region" description="Polar residues" evidence="1">
    <location>
        <begin position="91"/>
        <end position="110"/>
    </location>
</feature>
<evidence type="ECO:0008006" key="4">
    <source>
        <dbReference type="Google" id="ProtNLM"/>
    </source>
</evidence>
<feature type="region of interest" description="Disordered" evidence="1">
    <location>
        <begin position="40"/>
        <end position="110"/>
    </location>
</feature>
<feature type="compositionally biased region" description="Polar residues" evidence="1">
    <location>
        <begin position="1398"/>
        <end position="1407"/>
    </location>
</feature>
<accession>A0A437C861</accession>
<feature type="compositionally biased region" description="Polar residues" evidence="1">
    <location>
        <begin position="257"/>
        <end position="266"/>
    </location>
</feature>
<dbReference type="Proteomes" id="UP000283210">
    <property type="component" value="Chromosome 20"/>
</dbReference>
<dbReference type="GO" id="GO:0051015">
    <property type="term" value="F:actin filament binding"/>
    <property type="evidence" value="ECO:0007669"/>
    <property type="project" value="TreeGrafter"/>
</dbReference>
<dbReference type="EMBL" id="CM012456">
    <property type="protein sequence ID" value="RVE58778.1"/>
    <property type="molecule type" value="Genomic_DNA"/>
</dbReference>
<proteinExistence type="predicted"/>
<feature type="compositionally biased region" description="Polar residues" evidence="1">
    <location>
        <begin position="1472"/>
        <end position="1486"/>
    </location>
</feature>
<feature type="region of interest" description="Disordered" evidence="1">
    <location>
        <begin position="1387"/>
        <end position="1429"/>
    </location>
</feature>
<feature type="compositionally biased region" description="Basic and acidic residues" evidence="1">
    <location>
        <begin position="272"/>
        <end position="283"/>
    </location>
</feature>
<feature type="region of interest" description="Disordered" evidence="1">
    <location>
        <begin position="1355"/>
        <end position="1374"/>
    </location>
</feature>
<dbReference type="InterPro" id="IPR030072">
    <property type="entry name" value="XIRP1/XIRP2"/>
</dbReference>